<reference evidence="6" key="1">
    <citation type="journal article" date="2018" name="Nat. Microbiol.">
        <title>Leveraging single-cell genomics to expand the fungal tree of life.</title>
        <authorList>
            <person name="Ahrendt S.R."/>
            <person name="Quandt C.A."/>
            <person name="Ciobanu D."/>
            <person name="Clum A."/>
            <person name="Salamov A."/>
            <person name="Andreopoulos B."/>
            <person name="Cheng J.F."/>
            <person name="Woyke T."/>
            <person name="Pelin A."/>
            <person name="Henrissat B."/>
            <person name="Reynolds N.K."/>
            <person name="Benny G.L."/>
            <person name="Smith M.E."/>
            <person name="James T.Y."/>
            <person name="Grigoriev I.V."/>
        </authorList>
    </citation>
    <scope>NUCLEOTIDE SEQUENCE [LARGE SCALE GENOMIC DNA]</scope>
    <source>
        <strain evidence="6">RSA 468</strain>
    </source>
</reference>
<feature type="domain" description="XPA C-terminal" evidence="4">
    <location>
        <begin position="87"/>
        <end position="137"/>
    </location>
</feature>
<dbReference type="Proteomes" id="UP000268162">
    <property type="component" value="Unassembled WGS sequence"/>
</dbReference>
<keyword evidence="2" id="KW-0862">Zinc</keyword>
<dbReference type="PANTHER" id="PTHR10142:SF0">
    <property type="entry name" value="DNA REPAIR PROTEIN COMPLEMENTING XP-A CELLS"/>
    <property type="match status" value="1"/>
</dbReference>
<dbReference type="PROSITE" id="PS00753">
    <property type="entry name" value="XPA_2"/>
    <property type="match status" value="1"/>
</dbReference>
<dbReference type="InterPro" id="IPR000465">
    <property type="entry name" value="XPA/RAD14"/>
</dbReference>
<dbReference type="GO" id="GO:1901255">
    <property type="term" value="P:nucleotide-excision repair involved in interstrand cross-link repair"/>
    <property type="evidence" value="ECO:0007669"/>
    <property type="project" value="TreeGrafter"/>
</dbReference>
<dbReference type="GO" id="GO:0070914">
    <property type="term" value="P:UV-damage excision repair"/>
    <property type="evidence" value="ECO:0007669"/>
    <property type="project" value="TreeGrafter"/>
</dbReference>
<dbReference type="PANTHER" id="PTHR10142">
    <property type="entry name" value="DNA REPAIR PROTEIN COMPLEMENTING XP-A CELLS"/>
    <property type="match status" value="1"/>
</dbReference>
<keyword evidence="6" id="KW-1185">Reference proteome</keyword>
<dbReference type="STRING" id="215637.A0A4P9ZTX0"/>
<dbReference type="EMBL" id="ML002616">
    <property type="protein sequence ID" value="RKP36658.1"/>
    <property type="molecule type" value="Genomic_DNA"/>
</dbReference>
<dbReference type="GO" id="GO:0003684">
    <property type="term" value="F:damaged DNA binding"/>
    <property type="evidence" value="ECO:0007669"/>
    <property type="project" value="InterPro"/>
</dbReference>
<dbReference type="CDD" id="cd21077">
    <property type="entry name" value="DBD_Rad14"/>
    <property type="match status" value="1"/>
</dbReference>
<gene>
    <name evidence="5" type="ORF">BJ085DRAFT_9535</name>
</gene>
<evidence type="ECO:0000313" key="6">
    <source>
        <dbReference type="Proteomes" id="UP000268162"/>
    </source>
</evidence>
<dbReference type="Pfam" id="PF05181">
    <property type="entry name" value="XPA_C"/>
    <property type="match status" value="1"/>
</dbReference>
<dbReference type="GO" id="GO:0000715">
    <property type="term" value="P:nucleotide-excision repair, DNA damage recognition"/>
    <property type="evidence" value="ECO:0007669"/>
    <property type="project" value="TreeGrafter"/>
</dbReference>
<dbReference type="Gene3D" id="3.90.530.10">
    <property type="entry name" value="XPA C-terminal domain"/>
    <property type="match status" value="1"/>
</dbReference>
<evidence type="ECO:0000256" key="2">
    <source>
        <dbReference type="ARBA" id="ARBA00022833"/>
    </source>
</evidence>
<feature type="non-terminal residue" evidence="5">
    <location>
        <position position="1"/>
    </location>
</feature>
<dbReference type="InterPro" id="IPR037129">
    <property type="entry name" value="XPA_sf"/>
</dbReference>
<dbReference type="InterPro" id="IPR022658">
    <property type="entry name" value="XPA_CS"/>
</dbReference>
<dbReference type="SUPFAM" id="SSF46955">
    <property type="entry name" value="Putative DNA-binding domain"/>
    <property type="match status" value="1"/>
</dbReference>
<evidence type="ECO:0000313" key="5">
    <source>
        <dbReference type="EMBL" id="RKP36658.1"/>
    </source>
</evidence>
<evidence type="ECO:0000256" key="3">
    <source>
        <dbReference type="ARBA" id="ARBA00023242"/>
    </source>
</evidence>
<keyword evidence="3" id="KW-0539">Nucleus</keyword>
<organism evidence="5 6">
    <name type="scientific">Dimargaris cristalligena</name>
    <dbReference type="NCBI Taxonomy" id="215637"/>
    <lineage>
        <taxon>Eukaryota</taxon>
        <taxon>Fungi</taxon>
        <taxon>Fungi incertae sedis</taxon>
        <taxon>Zoopagomycota</taxon>
        <taxon>Kickxellomycotina</taxon>
        <taxon>Dimargaritomycetes</taxon>
        <taxon>Dimargaritales</taxon>
        <taxon>Dimargaritaceae</taxon>
        <taxon>Dimargaris</taxon>
    </lineage>
</organism>
<dbReference type="InterPro" id="IPR009061">
    <property type="entry name" value="DNA-bd_dom_put_sf"/>
</dbReference>
<evidence type="ECO:0000256" key="1">
    <source>
        <dbReference type="ARBA" id="ARBA00004123"/>
    </source>
</evidence>
<name>A0A4P9ZTX0_9FUNG</name>
<sequence length="227" mass="26537">YCEYDLTDMVDSRGGFLVPDAGGPDTSSQGRKMVKPTEKILVEDLRNLDPAQNPTCDDCGSLDLDTIFFKIFDIRVCKSCRQANPDKYSLITKTEAKEDYLLTDEELRDREILPCWEKPNPRKSTWNNMMLYVREQVEIYAFKRWGDEEALDREFERRVNEKKERKAKKFQASLRDLRNRTRTSLWQKKEFNAIHEHEFGPTAVNPETGESEQTCTTCGIKVEVEEF</sequence>
<accession>A0A4P9ZTX0</accession>
<dbReference type="GO" id="GO:0006284">
    <property type="term" value="P:base-excision repair"/>
    <property type="evidence" value="ECO:0007669"/>
    <property type="project" value="TreeGrafter"/>
</dbReference>
<protein>
    <submittedName>
        <fullName evidence="5">XPA protein C-terminus-domain-containing protein</fullName>
    </submittedName>
</protein>
<dbReference type="NCBIfam" id="TIGR00598">
    <property type="entry name" value="rad14"/>
    <property type="match status" value="1"/>
</dbReference>
<dbReference type="InterPro" id="IPR022656">
    <property type="entry name" value="XPA_C"/>
</dbReference>
<feature type="non-terminal residue" evidence="5">
    <location>
        <position position="227"/>
    </location>
</feature>
<evidence type="ECO:0000259" key="4">
    <source>
        <dbReference type="Pfam" id="PF05181"/>
    </source>
</evidence>
<dbReference type="AlphaFoldDB" id="A0A4P9ZTX0"/>
<dbReference type="GO" id="GO:0000110">
    <property type="term" value="C:nucleotide-excision repair factor 1 complex"/>
    <property type="evidence" value="ECO:0007669"/>
    <property type="project" value="TreeGrafter"/>
</dbReference>
<proteinExistence type="predicted"/>
<comment type="subcellular location">
    <subcellularLocation>
        <location evidence="1">Nucleus</location>
    </subcellularLocation>
</comment>